<evidence type="ECO:0000256" key="2">
    <source>
        <dbReference type="ARBA" id="ARBA00022679"/>
    </source>
</evidence>
<dbReference type="OrthoDB" id="9799672at2"/>
<protein>
    <submittedName>
        <fullName evidence="4">tRNA1(Val) (Adenine(37)-N6)-methyltransferase</fullName>
        <ecNumber evidence="4">2.1.1.223</ecNumber>
    </submittedName>
</protein>
<dbReference type="PANTHER" id="PTHR43836">
    <property type="entry name" value="CATECHOL O-METHYLTRANSFERASE 1-RELATED"/>
    <property type="match status" value="1"/>
</dbReference>
<keyword evidence="3" id="KW-0949">S-adenosyl-L-methionine</keyword>
<keyword evidence="5" id="KW-1185">Reference proteome</keyword>
<dbReference type="RefSeq" id="WP_115309998.1">
    <property type="nucleotide sequence ID" value="NZ_UHIO01000001.1"/>
</dbReference>
<dbReference type="CDD" id="cd02440">
    <property type="entry name" value="AdoMet_MTases"/>
    <property type="match status" value="1"/>
</dbReference>
<dbReference type="InterPro" id="IPR029063">
    <property type="entry name" value="SAM-dependent_MTases_sf"/>
</dbReference>
<dbReference type="Pfam" id="PF01596">
    <property type="entry name" value="Methyltransf_3"/>
    <property type="match status" value="1"/>
</dbReference>
<gene>
    <name evidence="4" type="primary">yfiC</name>
    <name evidence="4" type="ORF">NCTC12020_00784</name>
</gene>
<dbReference type="GO" id="GO:0008171">
    <property type="term" value="F:O-methyltransferase activity"/>
    <property type="evidence" value="ECO:0007669"/>
    <property type="project" value="InterPro"/>
</dbReference>
<accession>A0A380NKU5</accession>
<dbReference type="SUPFAM" id="SSF53335">
    <property type="entry name" value="S-adenosyl-L-methionine-dependent methyltransferases"/>
    <property type="match status" value="1"/>
</dbReference>
<reference evidence="4 5" key="1">
    <citation type="submission" date="2018-06" db="EMBL/GenBank/DDBJ databases">
        <authorList>
            <consortium name="Pathogen Informatics"/>
            <person name="Doyle S."/>
        </authorList>
    </citation>
    <scope>NUCLEOTIDE SEQUENCE [LARGE SCALE GENOMIC DNA]</scope>
    <source>
        <strain evidence="4 5">NCTC12020</strain>
    </source>
</reference>
<keyword evidence="2 4" id="KW-0808">Transferase</keyword>
<dbReference type="Gene3D" id="3.40.50.150">
    <property type="entry name" value="Vaccinia Virus protein VP39"/>
    <property type="match status" value="1"/>
</dbReference>
<sequence length="200" mass="22657">MEIKEILNEQRIYAVLNKVPILRESEVHLFEELIGLYRPNRVLEVGTAIGYSTLLLAKHAAPDAEIVSIELDEKRHGMAQYYIGQSPYKDNITLHLGDANEVLTSLTGHFDLVFLDGPKGQYGRQLELILPHLSPQAVVLADNVLFRGYVRGDKEAPHRYKTIVKRLREFLAVVEDKTKFNTTIYPLGDGMSVSIWKGNK</sequence>
<evidence type="ECO:0000256" key="1">
    <source>
        <dbReference type="ARBA" id="ARBA00022603"/>
    </source>
</evidence>
<keyword evidence="1 4" id="KW-0489">Methyltransferase</keyword>
<evidence type="ECO:0000256" key="3">
    <source>
        <dbReference type="ARBA" id="ARBA00022691"/>
    </source>
</evidence>
<evidence type="ECO:0000313" key="5">
    <source>
        <dbReference type="Proteomes" id="UP000255367"/>
    </source>
</evidence>
<dbReference type="EMBL" id="UHIO01000001">
    <property type="protein sequence ID" value="SUP42138.1"/>
    <property type="molecule type" value="Genomic_DNA"/>
</dbReference>
<dbReference type="Proteomes" id="UP000255367">
    <property type="component" value="Unassembled WGS sequence"/>
</dbReference>
<dbReference type="InterPro" id="IPR002935">
    <property type="entry name" value="SAM_O-MeTrfase"/>
</dbReference>
<dbReference type="GO" id="GO:0032259">
    <property type="term" value="P:methylation"/>
    <property type="evidence" value="ECO:0007669"/>
    <property type="project" value="UniProtKB-KW"/>
</dbReference>
<dbReference type="AlphaFoldDB" id="A0A380NKU5"/>
<dbReference type="EC" id="2.1.1.223" evidence="4"/>
<organism evidence="4 5">
    <name type="scientific">Veillonella criceti</name>
    <dbReference type="NCBI Taxonomy" id="103891"/>
    <lineage>
        <taxon>Bacteria</taxon>
        <taxon>Bacillati</taxon>
        <taxon>Bacillota</taxon>
        <taxon>Negativicutes</taxon>
        <taxon>Veillonellales</taxon>
        <taxon>Veillonellaceae</taxon>
        <taxon>Veillonella</taxon>
    </lineage>
</organism>
<name>A0A380NKU5_9FIRM</name>
<evidence type="ECO:0000313" key="4">
    <source>
        <dbReference type="EMBL" id="SUP42138.1"/>
    </source>
</evidence>
<dbReference type="PANTHER" id="PTHR43836:SF2">
    <property type="entry name" value="CATECHOL O-METHYLTRANSFERASE 1-RELATED"/>
    <property type="match status" value="1"/>
</dbReference>
<dbReference type="PROSITE" id="PS51682">
    <property type="entry name" value="SAM_OMT_I"/>
    <property type="match status" value="1"/>
</dbReference>
<proteinExistence type="predicted"/>